<dbReference type="EMBL" id="BGPR01001756">
    <property type="protein sequence ID" value="GBM61185.1"/>
    <property type="molecule type" value="Genomic_DNA"/>
</dbReference>
<name>A0A4Y2H8A1_ARAVE</name>
<evidence type="ECO:0000313" key="1">
    <source>
        <dbReference type="EMBL" id="GBM61185.1"/>
    </source>
</evidence>
<dbReference type="AlphaFoldDB" id="A0A4Y2H8A1"/>
<dbReference type="Proteomes" id="UP000499080">
    <property type="component" value="Unassembled WGS sequence"/>
</dbReference>
<gene>
    <name evidence="1" type="ORF">AVEN_241571_1</name>
</gene>
<proteinExistence type="predicted"/>
<organism evidence="1 2">
    <name type="scientific">Araneus ventricosus</name>
    <name type="common">Orbweaver spider</name>
    <name type="synonym">Epeira ventricosa</name>
    <dbReference type="NCBI Taxonomy" id="182803"/>
    <lineage>
        <taxon>Eukaryota</taxon>
        <taxon>Metazoa</taxon>
        <taxon>Ecdysozoa</taxon>
        <taxon>Arthropoda</taxon>
        <taxon>Chelicerata</taxon>
        <taxon>Arachnida</taxon>
        <taxon>Araneae</taxon>
        <taxon>Araneomorphae</taxon>
        <taxon>Entelegynae</taxon>
        <taxon>Araneoidea</taxon>
        <taxon>Araneidae</taxon>
        <taxon>Araneus</taxon>
    </lineage>
</organism>
<reference evidence="1 2" key="1">
    <citation type="journal article" date="2019" name="Sci. Rep.">
        <title>Orb-weaving spider Araneus ventricosus genome elucidates the spidroin gene catalogue.</title>
        <authorList>
            <person name="Kono N."/>
            <person name="Nakamura H."/>
            <person name="Ohtoshi R."/>
            <person name="Moran D.A.P."/>
            <person name="Shinohara A."/>
            <person name="Yoshida Y."/>
            <person name="Fujiwara M."/>
            <person name="Mori M."/>
            <person name="Tomita M."/>
            <person name="Arakawa K."/>
        </authorList>
    </citation>
    <scope>NUCLEOTIDE SEQUENCE [LARGE SCALE GENOMIC DNA]</scope>
</reference>
<accession>A0A4Y2H8A1</accession>
<evidence type="ECO:0000313" key="2">
    <source>
        <dbReference type="Proteomes" id="UP000499080"/>
    </source>
</evidence>
<keyword evidence="2" id="KW-1185">Reference proteome</keyword>
<sequence length="155" mass="17323">MASGVSRIRLLLLDHHQWLRELQNSTKCKTLLHSADCLQTWWIDSTVQVPPRVQACLTVKGCLHGYRLPSTGARIASPQCSGASTSAKLHPPRVQVASTGRCLPWECTPRPQDCLHRQLPNEDYPHETAKLPPSQSSSTECKLPHEFLCRTLPPQ</sequence>
<comment type="caution">
    <text evidence="1">The sequence shown here is derived from an EMBL/GenBank/DDBJ whole genome shotgun (WGS) entry which is preliminary data.</text>
</comment>
<protein>
    <submittedName>
        <fullName evidence="1">Uncharacterized protein</fullName>
    </submittedName>
</protein>